<dbReference type="InterPro" id="IPR011009">
    <property type="entry name" value="Kinase-like_dom_sf"/>
</dbReference>
<dbReference type="InterPro" id="IPR001480">
    <property type="entry name" value="Bulb-type_lectin_dom"/>
</dbReference>
<dbReference type="InterPro" id="IPR001245">
    <property type="entry name" value="Ser-Thr/Tyr_kinase_cat_dom"/>
</dbReference>
<protein>
    <recommendedName>
        <fullName evidence="19">Receptor-like serine/threonine-protein kinase</fullName>
        <ecNumber evidence="19">2.7.11.1</ecNumber>
    </recommendedName>
</protein>
<dbReference type="InterPro" id="IPR000742">
    <property type="entry name" value="EGF"/>
</dbReference>
<feature type="signal peptide" evidence="23">
    <location>
        <begin position="1"/>
        <end position="23"/>
    </location>
</feature>
<evidence type="ECO:0000259" key="24">
    <source>
        <dbReference type="PROSITE" id="PS50011"/>
    </source>
</evidence>
<feature type="domain" description="Apple" evidence="27">
    <location>
        <begin position="320"/>
        <end position="400"/>
    </location>
</feature>
<dbReference type="FunFam" id="3.30.200.20:FF:000798">
    <property type="entry name" value="G-type lectin S-receptor-like serine/threonine-protein kinase SD3-1"/>
    <property type="match status" value="1"/>
</dbReference>
<gene>
    <name evidence="28" type="ORF">ILEXP_LOCUS25741</name>
</gene>
<evidence type="ECO:0000256" key="17">
    <source>
        <dbReference type="ARBA" id="ARBA00047899"/>
    </source>
</evidence>
<evidence type="ECO:0000259" key="25">
    <source>
        <dbReference type="PROSITE" id="PS50026"/>
    </source>
</evidence>
<evidence type="ECO:0000256" key="21">
    <source>
        <dbReference type="SAM" id="MobiDB-lite"/>
    </source>
</evidence>
<keyword evidence="6 23" id="KW-0732">Signal</keyword>
<keyword evidence="29" id="KW-1185">Reference proteome</keyword>
<dbReference type="PROSITE" id="PS50927">
    <property type="entry name" value="BULB_LECTIN"/>
    <property type="match status" value="2"/>
</dbReference>
<dbReference type="SUPFAM" id="SSF56112">
    <property type="entry name" value="Protein kinase-like (PK-like)"/>
    <property type="match status" value="1"/>
</dbReference>
<dbReference type="SMART" id="SM00108">
    <property type="entry name" value="B_lectin"/>
    <property type="match status" value="1"/>
</dbReference>
<dbReference type="Pfam" id="PF07714">
    <property type="entry name" value="PK_Tyr_Ser-Thr"/>
    <property type="match status" value="1"/>
</dbReference>
<feature type="domain" description="Protein kinase" evidence="24">
    <location>
        <begin position="476"/>
        <end position="759"/>
    </location>
</feature>
<dbReference type="GO" id="GO:0005524">
    <property type="term" value="F:ATP binding"/>
    <property type="evidence" value="ECO:0007669"/>
    <property type="project" value="UniProtKB-KW"/>
</dbReference>
<evidence type="ECO:0000256" key="2">
    <source>
        <dbReference type="ARBA" id="ARBA00022475"/>
    </source>
</evidence>
<keyword evidence="12 22" id="KW-1133">Transmembrane helix</keyword>
<evidence type="ECO:0000256" key="8">
    <source>
        <dbReference type="ARBA" id="ARBA00022737"/>
    </source>
</evidence>
<feature type="domain" description="EGF-like" evidence="25">
    <location>
        <begin position="272"/>
        <end position="313"/>
    </location>
</feature>
<dbReference type="Pfam" id="PF00024">
    <property type="entry name" value="PAN_1"/>
    <property type="match status" value="1"/>
</dbReference>
<dbReference type="EC" id="2.7.11.1" evidence="19"/>
<evidence type="ECO:0000256" key="12">
    <source>
        <dbReference type="ARBA" id="ARBA00022989"/>
    </source>
</evidence>
<keyword evidence="8" id="KW-0677">Repeat</keyword>
<evidence type="ECO:0000256" key="1">
    <source>
        <dbReference type="ARBA" id="ARBA00004251"/>
    </source>
</evidence>
<accession>A0ABC8SJ24</accession>
<feature type="domain" description="Bulb-type lectin" evidence="26">
    <location>
        <begin position="149"/>
        <end position="268"/>
    </location>
</feature>
<dbReference type="AlphaFoldDB" id="A0ABC8SJ24"/>
<comment type="caution">
    <text evidence="28">The sequence shown here is derived from an EMBL/GenBank/DDBJ whole genome shotgun (WGS) entry which is preliminary data.</text>
</comment>
<comment type="similarity">
    <text evidence="19">Belongs to the protein kinase superfamily. Ser/Thr protein kinase family.</text>
</comment>
<dbReference type="InterPro" id="IPR003609">
    <property type="entry name" value="Pan_app"/>
</dbReference>
<comment type="catalytic activity">
    <reaction evidence="18 19">
        <text>L-seryl-[protein] + ATP = O-phospho-L-seryl-[protein] + ADP + H(+)</text>
        <dbReference type="Rhea" id="RHEA:17989"/>
        <dbReference type="Rhea" id="RHEA-COMP:9863"/>
        <dbReference type="Rhea" id="RHEA-COMP:11604"/>
        <dbReference type="ChEBI" id="CHEBI:15378"/>
        <dbReference type="ChEBI" id="CHEBI:29999"/>
        <dbReference type="ChEBI" id="CHEBI:30616"/>
        <dbReference type="ChEBI" id="CHEBI:83421"/>
        <dbReference type="ChEBI" id="CHEBI:456216"/>
        <dbReference type="EC" id="2.7.11.1"/>
    </reaction>
</comment>
<dbReference type="Gene3D" id="1.10.510.10">
    <property type="entry name" value="Transferase(Phosphotransferase) domain 1"/>
    <property type="match status" value="2"/>
</dbReference>
<feature type="domain" description="Bulb-type lectin" evidence="26">
    <location>
        <begin position="31"/>
        <end position="146"/>
    </location>
</feature>
<sequence length="759" mass="84239">MLGNSSFLFCISLGCLVFPVVISQIPLGSKLSVEENNYWLSSNGDFAIGFFSCSKQFSLGIRFNSNSILISKQTVFWVAGADLKVGNQSYFELTQNGNLVLFDSATGVISWTSETSNASVASTVLHNNGNLVLLNRNKDIVWQSFDTPSDTLLPGQNLSVHQILRPISRNSISSYYSLYMGGLGQLQLRWESSFTYWTAGNPSQSIVRAILSSDGTVQLLDHRSKSVWSVFGEDHNDSDVKFRFLRLDADGNLRLYSWVEATNTWRSVWQAFSNQCDVFATCGLHGICVFNASGSHVCRCPFTSTGESYSDCLVPYQQDCKSGSSMITYEHTSVYGIYPPNETMKHSNLLQCKSWCQDDPLCTAVTFTNDGTGQCLMMTTRYISGQSDSSLSAISFVKTCSDPIAALPIFPKSTASSTQVTSLKRSHRFCIRCLVGVATGTLVTFIFIQVGIGFCICRRRNHVRKKAALGYMGPDPKVFSVLSYAEINELTENFKHQIGPRMFKGMLPDNRPVAVKALNATVEERKFRSSVLKVGNICHKNLVKLEGYCSESGHRILVYEFAKNGSLEKCLEDLKVCKRLTWRKRMEICLSVARAISYLHTECREFMSHGKLKCQNVVLDDNLEAKVSEFGLEGVLGEATDGARAAERDVGDFGKMVIILLSGCQIADDVCELAYEKWLQGQVETIADKRIDGGVNLEELERALRIAFWCLQVDDRMRPSMGEVVKVLEGTLTVDPPPPPFACQWPPVEEEPAGSDPKP</sequence>
<dbReference type="SUPFAM" id="SSF51110">
    <property type="entry name" value="alpha-D-mannose-specific plant lectins"/>
    <property type="match status" value="2"/>
</dbReference>
<evidence type="ECO:0000256" key="14">
    <source>
        <dbReference type="ARBA" id="ARBA00023157"/>
    </source>
</evidence>
<dbReference type="FunFam" id="2.90.10.10:FF:000016">
    <property type="entry name" value="G-type lectin S-receptor-like serine/threonine-protein kinase"/>
    <property type="match status" value="1"/>
</dbReference>
<evidence type="ECO:0000256" key="13">
    <source>
        <dbReference type="ARBA" id="ARBA00023136"/>
    </source>
</evidence>
<dbReference type="InterPro" id="IPR024171">
    <property type="entry name" value="SRK-like_kinase"/>
</dbReference>
<keyword evidence="11 19" id="KW-0067">ATP-binding</keyword>
<reference evidence="28 29" key="1">
    <citation type="submission" date="2024-02" db="EMBL/GenBank/DDBJ databases">
        <authorList>
            <person name="Vignale AGUSTIN F."/>
            <person name="Sosa J E."/>
            <person name="Modenutti C."/>
        </authorList>
    </citation>
    <scope>NUCLEOTIDE SEQUENCE [LARGE SCALE GENOMIC DNA]</scope>
</reference>
<name>A0ABC8SJ24_9AQUA</name>
<feature type="transmembrane region" description="Helical" evidence="22">
    <location>
        <begin position="434"/>
        <end position="457"/>
    </location>
</feature>
<evidence type="ECO:0000256" key="18">
    <source>
        <dbReference type="ARBA" id="ARBA00048679"/>
    </source>
</evidence>
<dbReference type="PIRSF" id="PIRSF000641">
    <property type="entry name" value="SRK"/>
    <property type="match status" value="1"/>
</dbReference>
<dbReference type="GO" id="GO:0004674">
    <property type="term" value="F:protein serine/threonine kinase activity"/>
    <property type="evidence" value="ECO:0007669"/>
    <property type="project" value="UniProtKB-KW"/>
</dbReference>
<evidence type="ECO:0000256" key="5">
    <source>
        <dbReference type="ARBA" id="ARBA00022692"/>
    </source>
</evidence>
<dbReference type="GO" id="GO:0030246">
    <property type="term" value="F:carbohydrate binding"/>
    <property type="evidence" value="ECO:0007669"/>
    <property type="project" value="UniProtKB-KW"/>
</dbReference>
<evidence type="ECO:0000259" key="26">
    <source>
        <dbReference type="PROSITE" id="PS50927"/>
    </source>
</evidence>
<organism evidence="28 29">
    <name type="scientific">Ilex paraguariensis</name>
    <name type="common">yerba mate</name>
    <dbReference type="NCBI Taxonomy" id="185542"/>
    <lineage>
        <taxon>Eukaryota</taxon>
        <taxon>Viridiplantae</taxon>
        <taxon>Streptophyta</taxon>
        <taxon>Embryophyta</taxon>
        <taxon>Tracheophyta</taxon>
        <taxon>Spermatophyta</taxon>
        <taxon>Magnoliopsida</taxon>
        <taxon>eudicotyledons</taxon>
        <taxon>Gunneridae</taxon>
        <taxon>Pentapetalae</taxon>
        <taxon>asterids</taxon>
        <taxon>campanulids</taxon>
        <taxon>Aquifoliales</taxon>
        <taxon>Aquifoliaceae</taxon>
        <taxon>Ilex</taxon>
    </lineage>
</organism>
<keyword evidence="7" id="KW-0430">Lectin</keyword>
<keyword evidence="13 22" id="KW-0472">Membrane</keyword>
<comment type="caution">
    <text evidence="20">Lacks conserved residue(s) required for the propagation of feature annotation.</text>
</comment>
<dbReference type="Pfam" id="PF01453">
    <property type="entry name" value="B_lectin"/>
    <property type="match status" value="1"/>
</dbReference>
<evidence type="ECO:0000313" key="29">
    <source>
        <dbReference type="Proteomes" id="UP001642360"/>
    </source>
</evidence>
<dbReference type="CDD" id="cd00028">
    <property type="entry name" value="B_lectin"/>
    <property type="match status" value="1"/>
</dbReference>
<dbReference type="SMART" id="SM00220">
    <property type="entry name" value="S_TKc"/>
    <property type="match status" value="1"/>
</dbReference>
<keyword evidence="16" id="KW-0325">Glycoprotein</keyword>
<evidence type="ECO:0000256" key="22">
    <source>
        <dbReference type="SAM" id="Phobius"/>
    </source>
</evidence>
<feature type="region of interest" description="Disordered" evidence="21">
    <location>
        <begin position="738"/>
        <end position="759"/>
    </location>
</feature>
<evidence type="ECO:0000256" key="20">
    <source>
        <dbReference type="PROSITE-ProRule" id="PRU00076"/>
    </source>
</evidence>
<dbReference type="InterPro" id="IPR000719">
    <property type="entry name" value="Prot_kinase_dom"/>
</dbReference>
<keyword evidence="9 19" id="KW-0547">Nucleotide-binding</keyword>
<comment type="catalytic activity">
    <reaction evidence="17 19">
        <text>L-threonyl-[protein] + ATP = O-phospho-L-threonyl-[protein] + ADP + H(+)</text>
        <dbReference type="Rhea" id="RHEA:46608"/>
        <dbReference type="Rhea" id="RHEA-COMP:11060"/>
        <dbReference type="Rhea" id="RHEA-COMP:11605"/>
        <dbReference type="ChEBI" id="CHEBI:15378"/>
        <dbReference type="ChEBI" id="CHEBI:30013"/>
        <dbReference type="ChEBI" id="CHEBI:30616"/>
        <dbReference type="ChEBI" id="CHEBI:61977"/>
        <dbReference type="ChEBI" id="CHEBI:456216"/>
        <dbReference type="EC" id="2.7.11.1"/>
    </reaction>
</comment>
<dbReference type="InterPro" id="IPR000858">
    <property type="entry name" value="S_locus_glycoprot_dom"/>
</dbReference>
<dbReference type="PANTHER" id="PTHR47974:SF13">
    <property type="entry name" value="G-TYPE LECTIN S-RECEPTOR-LIKE SERINE_THREONINE-PROTEIN KINASE SD3-1"/>
    <property type="match status" value="1"/>
</dbReference>
<dbReference type="Proteomes" id="UP001642360">
    <property type="component" value="Unassembled WGS sequence"/>
</dbReference>
<dbReference type="Gene3D" id="2.90.10.10">
    <property type="entry name" value="Bulb-type lectin domain"/>
    <property type="match status" value="2"/>
</dbReference>
<evidence type="ECO:0000256" key="10">
    <source>
        <dbReference type="ARBA" id="ARBA00022777"/>
    </source>
</evidence>
<keyword evidence="2" id="KW-1003">Cell membrane</keyword>
<evidence type="ECO:0000313" key="28">
    <source>
        <dbReference type="EMBL" id="CAK9157189.1"/>
    </source>
</evidence>
<keyword evidence="10 19" id="KW-0418">Kinase</keyword>
<keyword evidence="3 19" id="KW-0723">Serine/threonine-protein kinase</keyword>
<dbReference type="PANTHER" id="PTHR47974">
    <property type="entry name" value="OS07G0415500 PROTEIN"/>
    <property type="match status" value="1"/>
</dbReference>
<evidence type="ECO:0000256" key="16">
    <source>
        <dbReference type="ARBA" id="ARBA00023180"/>
    </source>
</evidence>
<evidence type="ECO:0000256" key="6">
    <source>
        <dbReference type="ARBA" id="ARBA00022729"/>
    </source>
</evidence>
<evidence type="ECO:0000259" key="27">
    <source>
        <dbReference type="PROSITE" id="PS50948"/>
    </source>
</evidence>
<dbReference type="InterPro" id="IPR036426">
    <property type="entry name" value="Bulb-type_lectin_dom_sf"/>
</dbReference>
<comment type="subcellular location">
    <subcellularLocation>
        <location evidence="1">Cell membrane</location>
        <topology evidence="1">Single-pass type I membrane protein</topology>
    </subcellularLocation>
</comment>
<dbReference type="PROSITE" id="PS50026">
    <property type="entry name" value="EGF_3"/>
    <property type="match status" value="1"/>
</dbReference>
<evidence type="ECO:0000256" key="9">
    <source>
        <dbReference type="ARBA" id="ARBA00022741"/>
    </source>
</evidence>
<keyword evidence="20" id="KW-0245">EGF-like domain</keyword>
<dbReference type="Gene3D" id="3.50.4.10">
    <property type="entry name" value="Hepatocyte Growth Factor"/>
    <property type="match status" value="1"/>
</dbReference>
<keyword evidence="4 19" id="KW-0808">Transferase</keyword>
<dbReference type="PROSITE" id="PS50948">
    <property type="entry name" value="PAN"/>
    <property type="match status" value="1"/>
</dbReference>
<dbReference type="GO" id="GO:0005886">
    <property type="term" value="C:plasma membrane"/>
    <property type="evidence" value="ECO:0007669"/>
    <property type="project" value="UniProtKB-SubCell"/>
</dbReference>
<dbReference type="Pfam" id="PF00954">
    <property type="entry name" value="S_locus_glycop"/>
    <property type="match status" value="1"/>
</dbReference>
<dbReference type="SMART" id="SM00473">
    <property type="entry name" value="PAN_AP"/>
    <property type="match status" value="1"/>
</dbReference>
<evidence type="ECO:0000256" key="15">
    <source>
        <dbReference type="ARBA" id="ARBA00023170"/>
    </source>
</evidence>
<dbReference type="EMBL" id="CAUOFW020002959">
    <property type="protein sequence ID" value="CAK9157189.1"/>
    <property type="molecule type" value="Genomic_DNA"/>
</dbReference>
<dbReference type="PROSITE" id="PS50011">
    <property type="entry name" value="PROTEIN_KINASE_DOM"/>
    <property type="match status" value="1"/>
</dbReference>
<keyword evidence="5 22" id="KW-0812">Transmembrane</keyword>
<evidence type="ECO:0000256" key="4">
    <source>
        <dbReference type="ARBA" id="ARBA00022679"/>
    </source>
</evidence>
<keyword evidence="15" id="KW-0675">Receptor</keyword>
<evidence type="ECO:0000256" key="19">
    <source>
        <dbReference type="PIRNR" id="PIRNR000641"/>
    </source>
</evidence>
<keyword evidence="14" id="KW-1015">Disulfide bond</keyword>
<dbReference type="Gene3D" id="3.30.200.20">
    <property type="entry name" value="Phosphorylase Kinase, domain 1"/>
    <property type="match status" value="1"/>
</dbReference>
<feature type="chain" id="PRO_5044772245" description="Receptor-like serine/threonine-protein kinase" evidence="23">
    <location>
        <begin position="24"/>
        <end position="759"/>
    </location>
</feature>
<evidence type="ECO:0000256" key="3">
    <source>
        <dbReference type="ARBA" id="ARBA00022527"/>
    </source>
</evidence>
<proteinExistence type="inferred from homology"/>
<dbReference type="FunFam" id="1.10.510.10:FF:000846">
    <property type="entry name" value="G-type lectin S-receptor-like serine/threonine-protein kinase SD3-1"/>
    <property type="match status" value="1"/>
</dbReference>
<evidence type="ECO:0000256" key="7">
    <source>
        <dbReference type="ARBA" id="ARBA00022734"/>
    </source>
</evidence>
<evidence type="ECO:0000256" key="11">
    <source>
        <dbReference type="ARBA" id="ARBA00022840"/>
    </source>
</evidence>
<evidence type="ECO:0000256" key="23">
    <source>
        <dbReference type="SAM" id="SignalP"/>
    </source>
</evidence>